<keyword evidence="3" id="KW-1185">Reference proteome</keyword>
<feature type="region of interest" description="Disordered" evidence="1">
    <location>
        <begin position="1"/>
        <end position="35"/>
    </location>
</feature>
<name>A0A1R3GZE0_COCAP</name>
<feature type="compositionally biased region" description="Basic and acidic residues" evidence="1">
    <location>
        <begin position="21"/>
        <end position="35"/>
    </location>
</feature>
<comment type="caution">
    <text evidence="2">The sequence shown here is derived from an EMBL/GenBank/DDBJ whole genome shotgun (WGS) entry which is preliminary data.</text>
</comment>
<gene>
    <name evidence="2" type="ORF">CCACVL1_22401</name>
</gene>
<sequence>MGQERRGKRKPDPAAEEWNEKEEKMAREVEKKTRSGGELGTAIFLSCVFLTTRRKTRAQRTSYF</sequence>
<proteinExistence type="predicted"/>
<evidence type="ECO:0000256" key="1">
    <source>
        <dbReference type="SAM" id="MobiDB-lite"/>
    </source>
</evidence>
<evidence type="ECO:0000313" key="3">
    <source>
        <dbReference type="Proteomes" id="UP000188268"/>
    </source>
</evidence>
<dbReference type="AlphaFoldDB" id="A0A1R3GZE0"/>
<accession>A0A1R3GZE0</accession>
<dbReference type="Proteomes" id="UP000188268">
    <property type="component" value="Unassembled WGS sequence"/>
</dbReference>
<dbReference type="Gramene" id="OMO63453">
    <property type="protein sequence ID" value="OMO63453"/>
    <property type="gene ID" value="CCACVL1_22401"/>
</dbReference>
<reference evidence="2 3" key="1">
    <citation type="submission" date="2013-09" db="EMBL/GenBank/DDBJ databases">
        <title>Corchorus capsularis genome sequencing.</title>
        <authorList>
            <person name="Alam M."/>
            <person name="Haque M.S."/>
            <person name="Islam M.S."/>
            <person name="Emdad E.M."/>
            <person name="Islam M.M."/>
            <person name="Ahmed B."/>
            <person name="Halim A."/>
            <person name="Hossen Q.M.M."/>
            <person name="Hossain M.Z."/>
            <person name="Ahmed R."/>
            <person name="Khan M.M."/>
            <person name="Islam R."/>
            <person name="Rashid M.M."/>
            <person name="Khan S.A."/>
            <person name="Rahman M.S."/>
            <person name="Alam M."/>
        </authorList>
    </citation>
    <scope>NUCLEOTIDE SEQUENCE [LARGE SCALE GENOMIC DNA]</scope>
    <source>
        <strain evidence="3">cv. CVL-1</strain>
        <tissue evidence="2">Whole seedling</tissue>
    </source>
</reference>
<evidence type="ECO:0000313" key="2">
    <source>
        <dbReference type="EMBL" id="OMO63453.1"/>
    </source>
</evidence>
<protein>
    <submittedName>
        <fullName evidence="2">Uncharacterized protein</fullName>
    </submittedName>
</protein>
<dbReference type="EMBL" id="AWWV01012946">
    <property type="protein sequence ID" value="OMO63453.1"/>
    <property type="molecule type" value="Genomic_DNA"/>
</dbReference>
<organism evidence="2 3">
    <name type="scientific">Corchorus capsularis</name>
    <name type="common">Jute</name>
    <dbReference type="NCBI Taxonomy" id="210143"/>
    <lineage>
        <taxon>Eukaryota</taxon>
        <taxon>Viridiplantae</taxon>
        <taxon>Streptophyta</taxon>
        <taxon>Embryophyta</taxon>
        <taxon>Tracheophyta</taxon>
        <taxon>Spermatophyta</taxon>
        <taxon>Magnoliopsida</taxon>
        <taxon>eudicotyledons</taxon>
        <taxon>Gunneridae</taxon>
        <taxon>Pentapetalae</taxon>
        <taxon>rosids</taxon>
        <taxon>malvids</taxon>
        <taxon>Malvales</taxon>
        <taxon>Malvaceae</taxon>
        <taxon>Grewioideae</taxon>
        <taxon>Apeibeae</taxon>
        <taxon>Corchorus</taxon>
    </lineage>
</organism>